<evidence type="ECO:0000313" key="3">
    <source>
        <dbReference type="Proteomes" id="UP001163550"/>
    </source>
</evidence>
<dbReference type="InterPro" id="IPR055902">
    <property type="entry name" value="DUF7479"/>
</dbReference>
<evidence type="ECO:0000259" key="1">
    <source>
        <dbReference type="Pfam" id="PF24292"/>
    </source>
</evidence>
<name>A0ABY6HK47_9FIRM</name>
<protein>
    <recommendedName>
        <fullName evidence="1">DUF7479 domain-containing protein</fullName>
    </recommendedName>
</protein>
<dbReference type="Proteomes" id="UP001163550">
    <property type="component" value="Chromosome"/>
</dbReference>
<gene>
    <name evidence="2" type="ORF">LNN31_05960</name>
</gene>
<proteinExistence type="predicted"/>
<reference evidence="2" key="1">
    <citation type="submission" date="2021-11" db="EMBL/GenBank/DDBJ databases">
        <title>Isoprene-degrading acetogen.</title>
        <authorList>
            <person name="Yang Y."/>
            <person name="Jin H."/>
            <person name="Yan J."/>
        </authorList>
    </citation>
    <scope>NUCLEOTIDE SEQUENCE</scope>
    <source>
        <strain evidence="2">Berkeley</strain>
    </source>
</reference>
<dbReference type="Pfam" id="PF24292">
    <property type="entry name" value="DUF7479"/>
    <property type="match status" value="1"/>
</dbReference>
<feature type="domain" description="DUF7479" evidence="1">
    <location>
        <begin position="2"/>
        <end position="48"/>
    </location>
</feature>
<keyword evidence="3" id="KW-1185">Reference proteome</keyword>
<organism evidence="2 3">
    <name type="scientific">Acetobacterium wieringae</name>
    <dbReference type="NCBI Taxonomy" id="52694"/>
    <lineage>
        <taxon>Bacteria</taxon>
        <taxon>Bacillati</taxon>
        <taxon>Bacillota</taxon>
        <taxon>Clostridia</taxon>
        <taxon>Eubacteriales</taxon>
        <taxon>Eubacteriaceae</taxon>
        <taxon>Acetobacterium</taxon>
    </lineage>
</organism>
<dbReference type="RefSeq" id="WP_263993050.1">
    <property type="nucleotide sequence ID" value="NZ_CP087994.1"/>
</dbReference>
<sequence>MEWICNKCGEATEIIDVETMYLEFEGMQEAFVCETCNEYWFSGEIARRVVKGEADCEAKME</sequence>
<accession>A0ABY6HK47</accession>
<evidence type="ECO:0000313" key="2">
    <source>
        <dbReference type="EMBL" id="UYO63961.1"/>
    </source>
</evidence>
<dbReference type="EMBL" id="CP087994">
    <property type="protein sequence ID" value="UYO63961.1"/>
    <property type="molecule type" value="Genomic_DNA"/>
</dbReference>